<dbReference type="Proteomes" id="UP000241818">
    <property type="component" value="Unassembled WGS sequence"/>
</dbReference>
<protein>
    <recommendedName>
        <fullName evidence="8">Transcriptional coactivator HFI1/ADA1</fullName>
    </recommendedName>
</protein>
<evidence type="ECO:0000256" key="3">
    <source>
        <dbReference type="ARBA" id="ARBA00023163"/>
    </source>
</evidence>
<feature type="region of interest" description="Disordered" evidence="5">
    <location>
        <begin position="128"/>
        <end position="147"/>
    </location>
</feature>
<evidence type="ECO:0000313" key="6">
    <source>
        <dbReference type="EMBL" id="PSS27484.1"/>
    </source>
</evidence>
<evidence type="ECO:0008006" key="8">
    <source>
        <dbReference type="Google" id="ProtNLM"/>
    </source>
</evidence>
<dbReference type="STRING" id="857342.A0A2T3BDN6"/>
<evidence type="ECO:0000256" key="1">
    <source>
        <dbReference type="ARBA" id="ARBA00004123"/>
    </source>
</evidence>
<organism evidence="6 7">
    <name type="scientific">Amorphotheca resinae ATCC 22711</name>
    <dbReference type="NCBI Taxonomy" id="857342"/>
    <lineage>
        <taxon>Eukaryota</taxon>
        <taxon>Fungi</taxon>
        <taxon>Dikarya</taxon>
        <taxon>Ascomycota</taxon>
        <taxon>Pezizomycotina</taxon>
        <taxon>Leotiomycetes</taxon>
        <taxon>Helotiales</taxon>
        <taxon>Amorphothecaceae</taxon>
        <taxon>Amorphotheca</taxon>
    </lineage>
</organism>
<dbReference type="GO" id="GO:0005634">
    <property type="term" value="C:nucleus"/>
    <property type="evidence" value="ECO:0007669"/>
    <property type="project" value="UniProtKB-SubCell"/>
</dbReference>
<dbReference type="OrthoDB" id="10264870at2759"/>
<comment type="subcellular location">
    <subcellularLocation>
        <location evidence="1">Nucleus</location>
    </subcellularLocation>
</comment>
<dbReference type="PANTHER" id="PTHR21277:SF5">
    <property type="entry name" value="TRANSCRIPTIONAL ADAPTER 1"/>
    <property type="match status" value="1"/>
</dbReference>
<evidence type="ECO:0000313" key="7">
    <source>
        <dbReference type="Proteomes" id="UP000241818"/>
    </source>
</evidence>
<dbReference type="GeneID" id="36577090"/>
<dbReference type="FunCoup" id="A0A2T3BDN6">
    <property type="interactions" value="986"/>
</dbReference>
<evidence type="ECO:0000256" key="5">
    <source>
        <dbReference type="SAM" id="MobiDB-lite"/>
    </source>
</evidence>
<keyword evidence="3" id="KW-0804">Transcription</keyword>
<sequence>MPDIDPAALSRPSGISTTPILPPKTIGASAQSVPKVSKSNHVPARIDLEPLYTALKLAIGEHWGTYKESISLFVMGQLNQAELSARIDSFLVTPSGEIEHLHNQLIAAIYGNVTREMPDQGVASWVSANDKPTTGAGSKPVSGDAAEQRLKTEVMQLPSRDRRRLKDLSQNDFDPFIALQDLFGDMRRQKPSRAPEAVTPGAGGLSKTNWDIEIRKRYAHPLALESGEFPDPSTIETRMLPICYETGLVSGHAQDAAYFMSVATETFIKEVLSSIFSKTRSNGPGTTGSAGTGGGSTWIQSHKYRTQLEKEEEAFLRGEVVRDKNGLLPTEAKAASERGPLGMADVRTALELGDCGLGQMPVVMRQILFGYREGELEAWDDFSWPEGYDGGRILGEDIDGDLEMAGVNGSNGVNGVNGHYDLPGEVDDFGWEGGEPESRAALDNLLDSCLA</sequence>
<name>A0A2T3BDN6_AMORE</name>
<accession>A0A2T3BDN6</accession>
<gene>
    <name evidence="6" type="ORF">M430DRAFT_62726</name>
</gene>
<evidence type="ECO:0000256" key="2">
    <source>
        <dbReference type="ARBA" id="ARBA00023015"/>
    </source>
</evidence>
<evidence type="ECO:0000256" key="4">
    <source>
        <dbReference type="ARBA" id="ARBA00023242"/>
    </source>
</evidence>
<reference evidence="6 7" key="1">
    <citation type="journal article" date="2018" name="New Phytol.">
        <title>Comparative genomics and transcriptomics depict ericoid mycorrhizal fungi as versatile saprotrophs and plant mutualists.</title>
        <authorList>
            <person name="Martino E."/>
            <person name="Morin E."/>
            <person name="Grelet G.A."/>
            <person name="Kuo A."/>
            <person name="Kohler A."/>
            <person name="Daghino S."/>
            <person name="Barry K.W."/>
            <person name="Cichocki N."/>
            <person name="Clum A."/>
            <person name="Dockter R.B."/>
            <person name="Hainaut M."/>
            <person name="Kuo R.C."/>
            <person name="LaButti K."/>
            <person name="Lindahl B.D."/>
            <person name="Lindquist E.A."/>
            <person name="Lipzen A."/>
            <person name="Khouja H.R."/>
            <person name="Magnuson J."/>
            <person name="Murat C."/>
            <person name="Ohm R.A."/>
            <person name="Singer S.W."/>
            <person name="Spatafora J.W."/>
            <person name="Wang M."/>
            <person name="Veneault-Fourrey C."/>
            <person name="Henrissat B."/>
            <person name="Grigoriev I.V."/>
            <person name="Martin F.M."/>
            <person name="Perotto S."/>
        </authorList>
    </citation>
    <scope>NUCLEOTIDE SEQUENCE [LARGE SCALE GENOMIC DNA]</scope>
    <source>
        <strain evidence="6 7">ATCC 22711</strain>
    </source>
</reference>
<feature type="region of interest" description="Disordered" evidence="5">
    <location>
        <begin position="1"/>
        <end position="34"/>
    </location>
</feature>
<dbReference type="RefSeq" id="XP_024725009.1">
    <property type="nucleotide sequence ID" value="XM_024869009.1"/>
</dbReference>
<keyword evidence="7" id="KW-1185">Reference proteome</keyword>
<dbReference type="GO" id="GO:0006357">
    <property type="term" value="P:regulation of transcription by RNA polymerase II"/>
    <property type="evidence" value="ECO:0007669"/>
    <property type="project" value="TreeGrafter"/>
</dbReference>
<dbReference type="GO" id="GO:0000124">
    <property type="term" value="C:SAGA complex"/>
    <property type="evidence" value="ECO:0007669"/>
    <property type="project" value="TreeGrafter"/>
</dbReference>
<dbReference type="Pfam" id="PF12767">
    <property type="entry name" value="SAGA-Tad1"/>
    <property type="match status" value="1"/>
</dbReference>
<dbReference type="PANTHER" id="PTHR21277">
    <property type="entry name" value="TRANSCRIPTIONAL ADAPTER 1"/>
    <property type="match status" value="1"/>
</dbReference>
<dbReference type="InterPro" id="IPR024738">
    <property type="entry name" value="Hfi1/Tada1"/>
</dbReference>
<dbReference type="EMBL" id="KZ679006">
    <property type="protein sequence ID" value="PSS27484.1"/>
    <property type="molecule type" value="Genomic_DNA"/>
</dbReference>
<keyword evidence="2" id="KW-0805">Transcription regulation</keyword>
<proteinExistence type="predicted"/>
<dbReference type="GO" id="GO:0003713">
    <property type="term" value="F:transcription coactivator activity"/>
    <property type="evidence" value="ECO:0007669"/>
    <property type="project" value="TreeGrafter"/>
</dbReference>
<dbReference type="InParanoid" id="A0A2T3BDN6"/>
<dbReference type="AlphaFoldDB" id="A0A2T3BDN6"/>
<keyword evidence="4" id="KW-0539">Nucleus</keyword>